<keyword evidence="2" id="KW-1185">Reference proteome</keyword>
<evidence type="ECO:0000313" key="1">
    <source>
        <dbReference type="EMBL" id="GJT90274.1"/>
    </source>
</evidence>
<dbReference type="Gene3D" id="2.40.70.10">
    <property type="entry name" value="Acid Proteases"/>
    <property type="match status" value="1"/>
</dbReference>
<protein>
    <submittedName>
        <fullName evidence="1">Reverse transcriptase domain-containing protein</fullName>
    </submittedName>
</protein>
<dbReference type="CDD" id="cd00303">
    <property type="entry name" value="retropepsin_like"/>
    <property type="match status" value="1"/>
</dbReference>
<organism evidence="1 2">
    <name type="scientific">Tanacetum coccineum</name>
    <dbReference type="NCBI Taxonomy" id="301880"/>
    <lineage>
        <taxon>Eukaryota</taxon>
        <taxon>Viridiplantae</taxon>
        <taxon>Streptophyta</taxon>
        <taxon>Embryophyta</taxon>
        <taxon>Tracheophyta</taxon>
        <taxon>Spermatophyta</taxon>
        <taxon>Magnoliopsida</taxon>
        <taxon>eudicotyledons</taxon>
        <taxon>Gunneridae</taxon>
        <taxon>Pentapetalae</taxon>
        <taxon>asterids</taxon>
        <taxon>campanulids</taxon>
        <taxon>Asterales</taxon>
        <taxon>Asteraceae</taxon>
        <taxon>Asteroideae</taxon>
        <taxon>Anthemideae</taxon>
        <taxon>Anthemidinae</taxon>
        <taxon>Tanacetum</taxon>
    </lineage>
</organism>
<gene>
    <name evidence="1" type="ORF">Tco_1079119</name>
</gene>
<sequence>MPLSVWKKLMLHDLIPTRMTLELANRFVAYPASIAEDVCIQVGKFTFPSDFVVVDYDADPHVPLILWRPFFRTTHTLVDVYGEELILRDGDENLIFHADSTSKHPHKHGNKSINMINFIGITCEDRFQEVLKIKKSNQPISGSTTFSSDSSPSLTPFETSDSLLEEFAVELAVLDTFPSGNEDDNFDPEADLREIKYLLNRDPLTDSSPTTDINIIDPILERFTDEPALIYSSPPGDDDDDFFDLKSDNDEWKLPDDRYFAIRSFGNDDKVFNPDILIYGSTHFVTNKVTQDKNLKEKTSSEALTLKDSNYLPLSSDYKLLFHLELFVTETLLSFSSKNMNKVFNPGILISKGVHSSTLGLSHRTYETFKIVNGFSFSSEF</sequence>
<reference evidence="1" key="1">
    <citation type="journal article" date="2022" name="Int. J. Mol. Sci.">
        <title>Draft Genome of Tanacetum Coccineum: Genomic Comparison of Closely Related Tanacetum-Family Plants.</title>
        <authorList>
            <person name="Yamashiro T."/>
            <person name="Shiraishi A."/>
            <person name="Nakayama K."/>
            <person name="Satake H."/>
        </authorList>
    </citation>
    <scope>NUCLEOTIDE SEQUENCE</scope>
</reference>
<dbReference type="Proteomes" id="UP001151760">
    <property type="component" value="Unassembled WGS sequence"/>
</dbReference>
<proteinExistence type="predicted"/>
<dbReference type="PANTHER" id="PTHR33067">
    <property type="entry name" value="RNA-DIRECTED DNA POLYMERASE-RELATED"/>
    <property type="match status" value="1"/>
</dbReference>
<comment type="caution">
    <text evidence="1">The sequence shown here is derived from an EMBL/GenBank/DDBJ whole genome shotgun (WGS) entry which is preliminary data.</text>
</comment>
<dbReference type="GO" id="GO:0003964">
    <property type="term" value="F:RNA-directed DNA polymerase activity"/>
    <property type="evidence" value="ECO:0007669"/>
    <property type="project" value="UniProtKB-KW"/>
</dbReference>
<keyword evidence="1" id="KW-0695">RNA-directed DNA polymerase</keyword>
<reference evidence="1" key="2">
    <citation type="submission" date="2022-01" db="EMBL/GenBank/DDBJ databases">
        <authorList>
            <person name="Yamashiro T."/>
            <person name="Shiraishi A."/>
            <person name="Satake H."/>
            <person name="Nakayama K."/>
        </authorList>
    </citation>
    <scope>NUCLEOTIDE SEQUENCE</scope>
</reference>
<evidence type="ECO:0000313" key="2">
    <source>
        <dbReference type="Proteomes" id="UP001151760"/>
    </source>
</evidence>
<dbReference type="InterPro" id="IPR021109">
    <property type="entry name" value="Peptidase_aspartic_dom_sf"/>
</dbReference>
<name>A0ABQ5HRU8_9ASTR</name>
<dbReference type="EMBL" id="BQNB010019905">
    <property type="protein sequence ID" value="GJT90274.1"/>
    <property type="molecule type" value="Genomic_DNA"/>
</dbReference>
<dbReference type="PANTHER" id="PTHR33067:SF9">
    <property type="entry name" value="RNA-DIRECTED DNA POLYMERASE"/>
    <property type="match status" value="1"/>
</dbReference>
<accession>A0ABQ5HRU8</accession>
<keyword evidence="1" id="KW-0808">Transferase</keyword>
<keyword evidence="1" id="KW-0548">Nucleotidyltransferase</keyword>